<gene>
    <name evidence="3" type="ORF">HYH03_002180</name>
</gene>
<feature type="compositionally biased region" description="Low complexity" evidence="1">
    <location>
        <begin position="616"/>
        <end position="631"/>
    </location>
</feature>
<feature type="region of interest" description="Disordered" evidence="1">
    <location>
        <begin position="539"/>
        <end position="639"/>
    </location>
</feature>
<protein>
    <submittedName>
        <fullName evidence="3">Uncharacterized protein</fullName>
    </submittedName>
</protein>
<comment type="caution">
    <text evidence="3">The sequence shown here is derived from an EMBL/GenBank/DDBJ whole genome shotgun (WGS) entry which is preliminary data.</text>
</comment>
<evidence type="ECO:0000256" key="2">
    <source>
        <dbReference type="SAM" id="SignalP"/>
    </source>
</evidence>
<dbReference type="EMBL" id="JAEHOE010000005">
    <property type="protein sequence ID" value="KAG2499892.1"/>
    <property type="molecule type" value="Genomic_DNA"/>
</dbReference>
<dbReference type="OrthoDB" id="536369at2759"/>
<dbReference type="Proteomes" id="UP000612055">
    <property type="component" value="Unassembled WGS sequence"/>
</dbReference>
<feature type="compositionally biased region" description="Pro residues" evidence="1">
    <location>
        <begin position="234"/>
        <end position="248"/>
    </location>
</feature>
<feature type="region of interest" description="Disordered" evidence="1">
    <location>
        <begin position="232"/>
        <end position="252"/>
    </location>
</feature>
<dbReference type="InterPro" id="IPR051941">
    <property type="entry name" value="BG_Antigen-Binding_Lectin"/>
</dbReference>
<name>A0A835YBJ3_9CHLO</name>
<keyword evidence="2" id="KW-0732">Signal</keyword>
<dbReference type="PANTHER" id="PTHR45713:SF6">
    <property type="entry name" value="F5_8 TYPE C DOMAIN-CONTAINING PROTEIN"/>
    <property type="match status" value="1"/>
</dbReference>
<feature type="compositionally biased region" description="Polar residues" evidence="1">
    <location>
        <begin position="565"/>
        <end position="585"/>
    </location>
</feature>
<feature type="chain" id="PRO_5032343822" evidence="2">
    <location>
        <begin position="20"/>
        <end position="639"/>
    </location>
</feature>
<dbReference type="SUPFAM" id="SSF49785">
    <property type="entry name" value="Galactose-binding domain-like"/>
    <property type="match status" value="2"/>
</dbReference>
<dbReference type="AlphaFoldDB" id="A0A835YBJ3"/>
<evidence type="ECO:0000313" key="3">
    <source>
        <dbReference type="EMBL" id="KAG2499892.1"/>
    </source>
</evidence>
<dbReference type="Gene3D" id="2.60.120.260">
    <property type="entry name" value="Galactose-binding domain-like"/>
    <property type="match status" value="3"/>
</dbReference>
<evidence type="ECO:0000313" key="4">
    <source>
        <dbReference type="Proteomes" id="UP000612055"/>
    </source>
</evidence>
<feature type="signal peptide" evidence="2">
    <location>
        <begin position="1"/>
        <end position="19"/>
    </location>
</feature>
<evidence type="ECO:0000256" key="1">
    <source>
        <dbReference type="SAM" id="MobiDB-lite"/>
    </source>
</evidence>
<dbReference type="PANTHER" id="PTHR45713">
    <property type="entry name" value="FTP DOMAIN-CONTAINING PROTEIN"/>
    <property type="match status" value="1"/>
</dbReference>
<accession>A0A835YBJ3</accession>
<keyword evidence="4" id="KW-1185">Reference proteome</keyword>
<proteinExistence type="predicted"/>
<dbReference type="InterPro" id="IPR008979">
    <property type="entry name" value="Galactose-bd-like_sf"/>
</dbReference>
<reference evidence="3" key="1">
    <citation type="journal article" date="2020" name="bioRxiv">
        <title>Comparative genomics of Chlamydomonas.</title>
        <authorList>
            <person name="Craig R.J."/>
            <person name="Hasan A.R."/>
            <person name="Ness R.W."/>
            <person name="Keightley P.D."/>
        </authorList>
    </citation>
    <scope>NUCLEOTIDE SEQUENCE</scope>
    <source>
        <strain evidence="3">CCAP 11/70</strain>
    </source>
</reference>
<organism evidence="3 4">
    <name type="scientific">Edaphochlamys debaryana</name>
    <dbReference type="NCBI Taxonomy" id="47281"/>
    <lineage>
        <taxon>Eukaryota</taxon>
        <taxon>Viridiplantae</taxon>
        <taxon>Chlorophyta</taxon>
        <taxon>core chlorophytes</taxon>
        <taxon>Chlorophyceae</taxon>
        <taxon>CS clade</taxon>
        <taxon>Chlamydomonadales</taxon>
        <taxon>Chlamydomonadales incertae sedis</taxon>
        <taxon>Edaphochlamys</taxon>
    </lineage>
</organism>
<sequence>MITGTLILALLALARSAVAGAGSGSNLTGDAYVSPTEPPEWHIQGRQARALLQASSNVAAGQQGYAGSVTRRGTTSSWGHTAGLNKLTDGLNGTTGDCVGTLRMARPWMGVLLPSRSAIDYVTMVAPPDCWLANAAQTIAAPDPAAFGNSCTSVGLHRVQVRVADDDVLEDPFIDLATTTLCAVYSSTAVAGETINVTCTSTVYGRSVIILRELNLPSALLAMCELQVYGSPSGNPPPPPASPPPPPSAGSLGCQTPSGLIAGCSTSGPGSDGTNVCANAYDGNTGSYWSRSTTGAGMVMELRLRTAYHVCSVEVEWSCTVAASCTIDIYTILNTTNPLVHGTLSNGASAGAHVTAALYPDRDAAVVGLVVSTSNSATANVYEVTIMVAECEDMHNIGQYLMAAGSVLSSSGIRNNDPGNYGPDKAVDGVWNASVPAGQCFSSGPVPGATPYLAVALPSASSLVGVQALLPDGIASFTGNLTVRAGSVAVTAAALLTANAACGTVGRTGGSTFSAGELVHIPCAASSITSLSLEPRSSKPFAAQPVAAEPPTAQPRSPKPFAAQPRSTQPCPTLSSAFSPTQPRSSEPRAAQPPATQPCPALPSALTPTQPRSSKPFAAQPFAAEPPAAQPRSPKPGAA</sequence>